<dbReference type="Proteomes" id="UP000185944">
    <property type="component" value="Unassembled WGS sequence"/>
</dbReference>
<dbReference type="InterPro" id="IPR013083">
    <property type="entry name" value="Znf_RING/FYVE/PHD"/>
</dbReference>
<proteinExistence type="predicted"/>
<gene>
    <name evidence="2" type="ORF">NEDG_01013</name>
</gene>
<dbReference type="GeneID" id="93647363"/>
<keyword evidence="3" id="KW-1185">Reference proteome</keyword>
<dbReference type="RefSeq" id="XP_067543619.1">
    <property type="nucleotide sequence ID" value="XM_067688431.1"/>
</dbReference>
<evidence type="ECO:0000256" key="1">
    <source>
        <dbReference type="SAM" id="SignalP"/>
    </source>
</evidence>
<sequence length="606" mass="67520">MELTPVYYFRAVCKKLHNLRVWGLLAVLAVAWCVEGGDQDLDYCLSPYTDETIQFFSITRPIFSFHGKLKTVQIGTETHILKKQSELIEITLKRHTVDSIPDRFVQGIEFSHLKIGPAPPDGPQPSDMAVLNKILAAFVTISAETLELHGPNLVSEGFGRAAIQSLGAAGQRAVSGILGRLGMPENAPKCILKTHNIRLSNVYPPTIKWLQERIDLSQCQTNLAIRGPLSLDNLELLDGFNAAGIGRLALYKLCRLGSLECKLLREGPFPDILVIDTHIPAPPGASPQILHNIAQHHWKGLHIHQQIWEGVVNSAEDPKRLRMENLTIGMDRFSANGEPSTSLFSRLGDSQTTTRELVLKLQADTGPATPPLLIHTLEWVSRCFRGLEHLTIDAKATPNDLISFIADHQLEMTTNPTLTYIQIGKGVRWFPAIAKQKKTMLSLSLEAWELCTAGKLARELAQTQTNLDQLSSEEQEMITLQRWIASESEFACATCKSTLADLKETTPAPDICILDHPLHWVCSNCLGHLPESSTGSVSCPVCRGSIRHPFLTNRIEKNSQGRFELTMAEIPDPRPVLSFPSTNFEELVGIYQKNKSWFDFGRFFQY</sequence>
<dbReference type="EMBL" id="LTDL01000042">
    <property type="protein sequence ID" value="OAG28874.1"/>
    <property type="molecule type" value="Genomic_DNA"/>
</dbReference>
<evidence type="ECO:0000313" key="3">
    <source>
        <dbReference type="Proteomes" id="UP000185944"/>
    </source>
</evidence>
<feature type="signal peptide" evidence="1">
    <location>
        <begin position="1"/>
        <end position="36"/>
    </location>
</feature>
<feature type="chain" id="PRO_5008060253" description="RING-type domain-containing protein" evidence="1">
    <location>
        <begin position="37"/>
        <end position="606"/>
    </location>
</feature>
<name>A0A177EAA8_9MICR</name>
<comment type="caution">
    <text evidence="2">The sequence shown here is derived from an EMBL/GenBank/DDBJ whole genome shotgun (WGS) entry which is preliminary data.</text>
</comment>
<dbReference type="Gene3D" id="3.30.40.10">
    <property type="entry name" value="Zinc/RING finger domain, C3HC4 (zinc finger)"/>
    <property type="match status" value="1"/>
</dbReference>
<keyword evidence="1" id="KW-0732">Signal</keyword>
<organism evidence="2 3">
    <name type="scientific">Nematocida displodere</name>
    <dbReference type="NCBI Taxonomy" id="1805483"/>
    <lineage>
        <taxon>Eukaryota</taxon>
        <taxon>Fungi</taxon>
        <taxon>Fungi incertae sedis</taxon>
        <taxon>Microsporidia</taxon>
        <taxon>Nematocida</taxon>
    </lineage>
</organism>
<dbReference type="VEuPathDB" id="MicrosporidiaDB:NEDG_01013"/>
<evidence type="ECO:0000313" key="2">
    <source>
        <dbReference type="EMBL" id="OAG28874.1"/>
    </source>
</evidence>
<accession>A0A177EAA8</accession>
<dbReference type="AlphaFoldDB" id="A0A177EAA8"/>
<evidence type="ECO:0008006" key="4">
    <source>
        <dbReference type="Google" id="ProtNLM"/>
    </source>
</evidence>
<protein>
    <recommendedName>
        <fullName evidence="4">RING-type domain-containing protein</fullName>
    </recommendedName>
</protein>
<reference evidence="2 3" key="1">
    <citation type="submission" date="2016-02" db="EMBL/GenBank/DDBJ databases">
        <title>Discovery of a natural microsporidian pathogen with a broad tissue tropism in Caenorhabditis elegans.</title>
        <authorList>
            <person name="Luallen R.J."/>
            <person name="Reinke A.W."/>
            <person name="Tong L."/>
            <person name="Botts M.R."/>
            <person name="Felix M.-A."/>
            <person name="Troemel E.R."/>
        </authorList>
    </citation>
    <scope>NUCLEOTIDE SEQUENCE [LARGE SCALE GENOMIC DNA]</scope>
    <source>
        <strain evidence="2 3">JUm2807</strain>
    </source>
</reference>